<dbReference type="EMBL" id="ML120378">
    <property type="protein sequence ID" value="RPB00653.1"/>
    <property type="molecule type" value="Genomic_DNA"/>
</dbReference>
<reference evidence="2 3" key="1">
    <citation type="journal article" date="2018" name="Nat. Ecol. Evol.">
        <title>Pezizomycetes genomes reveal the molecular basis of ectomycorrhizal truffle lifestyle.</title>
        <authorList>
            <person name="Murat C."/>
            <person name="Payen T."/>
            <person name="Noel B."/>
            <person name="Kuo A."/>
            <person name="Morin E."/>
            <person name="Chen J."/>
            <person name="Kohler A."/>
            <person name="Krizsan K."/>
            <person name="Balestrini R."/>
            <person name="Da Silva C."/>
            <person name="Montanini B."/>
            <person name="Hainaut M."/>
            <person name="Levati E."/>
            <person name="Barry K.W."/>
            <person name="Belfiori B."/>
            <person name="Cichocki N."/>
            <person name="Clum A."/>
            <person name="Dockter R.B."/>
            <person name="Fauchery L."/>
            <person name="Guy J."/>
            <person name="Iotti M."/>
            <person name="Le Tacon F."/>
            <person name="Lindquist E.A."/>
            <person name="Lipzen A."/>
            <person name="Malagnac F."/>
            <person name="Mello A."/>
            <person name="Molinier V."/>
            <person name="Miyauchi S."/>
            <person name="Poulain J."/>
            <person name="Riccioni C."/>
            <person name="Rubini A."/>
            <person name="Sitrit Y."/>
            <person name="Splivallo R."/>
            <person name="Traeger S."/>
            <person name="Wang M."/>
            <person name="Zifcakova L."/>
            <person name="Wipf D."/>
            <person name="Zambonelli A."/>
            <person name="Paolocci F."/>
            <person name="Nowrousian M."/>
            <person name="Ottonello S."/>
            <person name="Baldrian P."/>
            <person name="Spatafora J.W."/>
            <person name="Henrissat B."/>
            <person name="Nagy L.G."/>
            <person name="Aury J.M."/>
            <person name="Wincker P."/>
            <person name="Grigoriev I.V."/>
            <person name="Bonfante P."/>
            <person name="Martin F.M."/>
        </authorList>
    </citation>
    <scope>NUCLEOTIDE SEQUENCE [LARGE SCALE GENOMIC DNA]</scope>
    <source>
        <strain evidence="2 3">120613-1</strain>
    </source>
</reference>
<proteinExistence type="predicted"/>
<dbReference type="OrthoDB" id="448455at2759"/>
<dbReference type="Proteomes" id="UP000276215">
    <property type="component" value="Unassembled WGS sequence"/>
</dbReference>
<evidence type="ECO:0008006" key="4">
    <source>
        <dbReference type="Google" id="ProtNLM"/>
    </source>
</evidence>
<gene>
    <name evidence="2" type="ORF">L873DRAFT_1804716</name>
</gene>
<evidence type="ECO:0000256" key="1">
    <source>
        <dbReference type="SAM" id="MobiDB-lite"/>
    </source>
</evidence>
<evidence type="ECO:0000313" key="2">
    <source>
        <dbReference type="EMBL" id="RPB00653.1"/>
    </source>
</evidence>
<keyword evidence="3" id="KW-1185">Reference proteome</keyword>
<evidence type="ECO:0000313" key="3">
    <source>
        <dbReference type="Proteomes" id="UP000276215"/>
    </source>
</evidence>
<dbReference type="AlphaFoldDB" id="A0A3N4JQU9"/>
<organism evidence="2 3">
    <name type="scientific">Choiromyces venosus 120613-1</name>
    <dbReference type="NCBI Taxonomy" id="1336337"/>
    <lineage>
        <taxon>Eukaryota</taxon>
        <taxon>Fungi</taxon>
        <taxon>Dikarya</taxon>
        <taxon>Ascomycota</taxon>
        <taxon>Pezizomycotina</taxon>
        <taxon>Pezizomycetes</taxon>
        <taxon>Pezizales</taxon>
        <taxon>Tuberaceae</taxon>
        <taxon>Choiromyces</taxon>
    </lineage>
</organism>
<sequence length="183" mass="20589">MQMGGMSLSLASTATSRPRKNRPPRILLVPWSSKLYALGSIPGEIDDAFQKAKKEVGSRVLLVPEVLKAAPAPLERAYICIDAVDECLPKHLPELLRSLHGLSQQCHGIRLFITGQPYVLSDIKRYFPGGARFLDFVPKGEDIRRYLERMLLSVDKINRPPTIDSNTTLLITLHFQHHLKKLL</sequence>
<feature type="region of interest" description="Disordered" evidence="1">
    <location>
        <begin position="1"/>
        <end position="21"/>
    </location>
</feature>
<accession>A0A3N4JQU9</accession>
<name>A0A3N4JQU9_9PEZI</name>
<protein>
    <recommendedName>
        <fullName evidence="4">NACHT domain-containing protein</fullName>
    </recommendedName>
</protein>